<comment type="catalytic activity">
    <reaction evidence="5">
        <text>ATP + H2O = ADP + phosphate + H(+)</text>
        <dbReference type="Rhea" id="RHEA:13065"/>
        <dbReference type="ChEBI" id="CHEBI:15377"/>
        <dbReference type="ChEBI" id="CHEBI:15378"/>
        <dbReference type="ChEBI" id="CHEBI:30616"/>
        <dbReference type="ChEBI" id="CHEBI:43474"/>
        <dbReference type="ChEBI" id="CHEBI:456216"/>
        <dbReference type="EC" id="3.6.4.13"/>
    </reaction>
</comment>
<evidence type="ECO:0000259" key="9">
    <source>
        <dbReference type="PROSITE" id="PS51195"/>
    </source>
</evidence>
<dbReference type="InterPro" id="IPR044742">
    <property type="entry name" value="DEAD/DEAH_RhlB"/>
</dbReference>
<dbReference type="EC" id="3.6.4.13" evidence="5"/>
<dbReference type="GO" id="GO:0004386">
    <property type="term" value="F:helicase activity"/>
    <property type="evidence" value="ECO:0007669"/>
    <property type="project" value="UniProtKB-KW"/>
</dbReference>
<keyword evidence="2 5" id="KW-0378">Hydrolase</keyword>
<comment type="subcellular location">
    <subcellularLocation>
        <location evidence="5">Cytoplasm</location>
    </subcellularLocation>
</comment>
<dbReference type="EMBL" id="JAACYS010000077">
    <property type="protein sequence ID" value="NCU18733.1"/>
    <property type="molecule type" value="Genomic_DNA"/>
</dbReference>
<dbReference type="SUPFAM" id="SSF52540">
    <property type="entry name" value="P-loop containing nucleoside triphosphate hydrolases"/>
    <property type="match status" value="1"/>
</dbReference>
<dbReference type="SMART" id="SM00490">
    <property type="entry name" value="HELICc"/>
    <property type="match status" value="1"/>
</dbReference>
<evidence type="ECO:0000256" key="1">
    <source>
        <dbReference type="ARBA" id="ARBA00022741"/>
    </source>
</evidence>
<evidence type="ECO:0000259" key="7">
    <source>
        <dbReference type="PROSITE" id="PS51192"/>
    </source>
</evidence>
<evidence type="ECO:0000256" key="4">
    <source>
        <dbReference type="ARBA" id="ARBA00022840"/>
    </source>
</evidence>
<feature type="domain" description="DEAD-box RNA helicase Q" evidence="9">
    <location>
        <begin position="4"/>
        <end position="32"/>
    </location>
</feature>
<proteinExistence type="inferred from homology"/>
<comment type="caution">
    <text evidence="10">The sequence shown here is derived from an EMBL/GenBank/DDBJ whole genome shotgun (WGS) entry which is preliminary data.</text>
</comment>
<feature type="domain" description="Helicase C-terminal" evidence="8">
    <location>
        <begin position="239"/>
        <end position="387"/>
    </location>
</feature>
<reference evidence="10 11" key="1">
    <citation type="submission" date="2020-01" db="EMBL/GenBank/DDBJ databases">
        <title>A novel Bacillus sp. from Pasinler.</title>
        <authorList>
            <person name="Adiguzel A."/>
            <person name="Ay H."/>
            <person name="Baltaci M.O."/>
        </authorList>
    </citation>
    <scope>NUCLEOTIDE SEQUENCE [LARGE SCALE GENOMIC DNA]</scope>
    <source>
        <strain evidence="10 11">P1</strain>
    </source>
</reference>
<keyword evidence="5" id="KW-0694">RNA-binding</keyword>
<evidence type="ECO:0000256" key="5">
    <source>
        <dbReference type="HAMAP-Rule" id="MF_01494"/>
    </source>
</evidence>
<keyword evidence="4 5" id="KW-0067">ATP-binding</keyword>
<dbReference type="PROSITE" id="PS51195">
    <property type="entry name" value="Q_MOTIF"/>
    <property type="match status" value="1"/>
</dbReference>
<organism evidence="10 11">
    <name type="scientific">Pallidibacillus pasinlerensis</name>
    <dbReference type="NCBI Taxonomy" id="2703818"/>
    <lineage>
        <taxon>Bacteria</taxon>
        <taxon>Bacillati</taxon>
        <taxon>Bacillota</taxon>
        <taxon>Bacilli</taxon>
        <taxon>Bacillales</taxon>
        <taxon>Bacillaceae</taxon>
        <taxon>Pallidibacillus</taxon>
    </lineage>
</organism>
<comment type="similarity">
    <text evidence="5">Belongs to the DEAD box helicase family. CshB subfamily.</text>
</comment>
<evidence type="ECO:0000256" key="6">
    <source>
        <dbReference type="PROSITE-ProRule" id="PRU00552"/>
    </source>
</evidence>
<comment type="function">
    <text evidence="5">Probable DEAD-box RNA helicase. May work in conjunction with the cold shock proteins to ensure proper initiation of transcription at low and optimal temperatures.</text>
</comment>
<dbReference type="InterPro" id="IPR001650">
    <property type="entry name" value="Helicase_C-like"/>
</dbReference>
<keyword evidence="5" id="KW-0963">Cytoplasm</keyword>
<dbReference type="CDD" id="cd00268">
    <property type="entry name" value="DEADc"/>
    <property type="match status" value="1"/>
</dbReference>
<dbReference type="SMART" id="SM00487">
    <property type="entry name" value="DEXDc"/>
    <property type="match status" value="1"/>
</dbReference>
<protein>
    <recommendedName>
        <fullName evidence="5">DEAD-box ATP-dependent RNA helicase CshB</fullName>
        <ecNumber evidence="5">3.6.4.13</ecNumber>
    </recommendedName>
</protein>
<evidence type="ECO:0000313" key="11">
    <source>
        <dbReference type="Proteomes" id="UP000743899"/>
    </source>
</evidence>
<feature type="short sequence motif" description="Q motif" evidence="6">
    <location>
        <begin position="4"/>
        <end position="32"/>
    </location>
</feature>
<sequence length="436" mass="50178">MKETKFTRFPLKPFLYEGLKSIGFYEPTDIQERIIPRALKDVSVVGQSQTGTGKTHAFLLPILTKINPNIQEVQAVITAPTRELANQIYHEVLKLTKFCEKEEMITARLLVGGTDKARTIERLKQQPHIVIGTPGRIYDLINEQALFVHTAEMMVVDEADLMLDMGFLEDVDKIAGLMPEKLQMFVFSATIPENLKPFLKKYMENPEFVQVNLKKRTASSIEHVLIPYRHRNKLDILDNLLQIYNPFLAIVFTNTKKMADIVADGLSERGLKVGIIHGDLSPRDRKKMMHQIRNLEYQYIVATDLASRGIDIEGVSHVINYELPNDLNFYIHRSGRTGRASYTGISAVIYDEQDELKVSKLEKMGITFKNMDIVDGELVEIQDRNVRKLRKRTTSNIESEIIHKVRKPKKIKPGYKKKLKAEIEKQKRMMRKKSKK</sequence>
<dbReference type="InterPro" id="IPR050547">
    <property type="entry name" value="DEAD_box_RNA_helicases"/>
</dbReference>
<dbReference type="Proteomes" id="UP000743899">
    <property type="component" value="Unassembled WGS sequence"/>
</dbReference>
<dbReference type="HAMAP" id="MF_01494">
    <property type="entry name" value="DEAD_helicase_CshB"/>
    <property type="match status" value="1"/>
</dbReference>
<dbReference type="PROSITE" id="PS51194">
    <property type="entry name" value="HELICASE_CTER"/>
    <property type="match status" value="1"/>
</dbReference>
<dbReference type="PANTHER" id="PTHR47963:SF1">
    <property type="entry name" value="DEAD-BOX ATP-DEPENDENT RNA HELICASE CSHB"/>
    <property type="match status" value="1"/>
</dbReference>
<dbReference type="InterPro" id="IPR011545">
    <property type="entry name" value="DEAD/DEAH_box_helicase_dom"/>
</dbReference>
<keyword evidence="5" id="KW-0346">Stress response</keyword>
<dbReference type="Pfam" id="PF00270">
    <property type="entry name" value="DEAD"/>
    <property type="match status" value="1"/>
</dbReference>
<gene>
    <name evidence="5" type="primary">cshB</name>
    <name evidence="10" type="ORF">GW534_13620</name>
</gene>
<dbReference type="InterPro" id="IPR014014">
    <property type="entry name" value="RNA_helicase_DEAD_Q_motif"/>
</dbReference>
<name>A0ABX0A5K0_9BACI</name>
<keyword evidence="3 5" id="KW-0347">Helicase</keyword>
<dbReference type="InterPro" id="IPR030881">
    <property type="entry name" value="CshB"/>
</dbReference>
<dbReference type="PANTHER" id="PTHR47963">
    <property type="entry name" value="DEAD-BOX ATP-DEPENDENT RNA HELICASE 47, MITOCHONDRIAL"/>
    <property type="match status" value="1"/>
</dbReference>
<dbReference type="Gene3D" id="3.40.50.300">
    <property type="entry name" value="P-loop containing nucleotide triphosphate hydrolases"/>
    <property type="match status" value="2"/>
</dbReference>
<dbReference type="CDD" id="cd18787">
    <property type="entry name" value="SF2_C_DEAD"/>
    <property type="match status" value="1"/>
</dbReference>
<keyword evidence="11" id="KW-1185">Reference proteome</keyword>
<dbReference type="InterPro" id="IPR027417">
    <property type="entry name" value="P-loop_NTPase"/>
</dbReference>
<dbReference type="InterPro" id="IPR014001">
    <property type="entry name" value="Helicase_ATP-bd"/>
</dbReference>
<feature type="domain" description="Helicase ATP-binding" evidence="7">
    <location>
        <begin position="35"/>
        <end position="209"/>
    </location>
</feature>
<dbReference type="PROSITE" id="PS51192">
    <property type="entry name" value="HELICASE_ATP_BIND_1"/>
    <property type="match status" value="1"/>
</dbReference>
<dbReference type="RefSeq" id="WP_161921561.1">
    <property type="nucleotide sequence ID" value="NZ_JAACYS010000077.1"/>
</dbReference>
<keyword evidence="1 5" id="KW-0547">Nucleotide-binding</keyword>
<dbReference type="Pfam" id="PF00271">
    <property type="entry name" value="Helicase_C"/>
    <property type="match status" value="1"/>
</dbReference>
<evidence type="ECO:0000256" key="2">
    <source>
        <dbReference type="ARBA" id="ARBA00022801"/>
    </source>
</evidence>
<accession>A0ABX0A5K0</accession>
<evidence type="ECO:0000259" key="8">
    <source>
        <dbReference type="PROSITE" id="PS51194"/>
    </source>
</evidence>
<evidence type="ECO:0000313" key="10">
    <source>
        <dbReference type="EMBL" id="NCU18733.1"/>
    </source>
</evidence>
<evidence type="ECO:0000256" key="3">
    <source>
        <dbReference type="ARBA" id="ARBA00022806"/>
    </source>
</evidence>